<gene>
    <name evidence="1" type="ORF">PR003_g4117</name>
</gene>
<reference evidence="1 2" key="1">
    <citation type="submission" date="2018-08" db="EMBL/GenBank/DDBJ databases">
        <title>Genomic investigation of the strawberry pathogen Phytophthora fragariae indicates pathogenicity is determined by transcriptional variation in three key races.</title>
        <authorList>
            <person name="Adams T.M."/>
            <person name="Armitage A.D."/>
            <person name="Sobczyk M.K."/>
            <person name="Bates H.J."/>
            <person name="Dunwell J.M."/>
            <person name="Nellist C.F."/>
            <person name="Harrison R.J."/>
        </authorList>
    </citation>
    <scope>NUCLEOTIDE SEQUENCE [LARGE SCALE GENOMIC DNA]</scope>
    <source>
        <strain evidence="1 2">SCRP333</strain>
    </source>
</reference>
<proteinExistence type="predicted"/>
<protein>
    <submittedName>
        <fullName evidence="1">Uncharacterized protein</fullName>
    </submittedName>
</protein>
<name>A0A6A4FN53_9STRA</name>
<evidence type="ECO:0000313" key="1">
    <source>
        <dbReference type="EMBL" id="KAE9352967.1"/>
    </source>
</evidence>
<sequence>MEGQESEKAVDSEKSEENVEAVVNSLGVLETQFLCGI</sequence>
<dbReference type="AlphaFoldDB" id="A0A6A4FN53"/>
<keyword evidence="2" id="KW-1185">Reference proteome</keyword>
<accession>A0A6A4FN53</accession>
<comment type="caution">
    <text evidence="1">The sequence shown here is derived from an EMBL/GenBank/DDBJ whole genome shotgun (WGS) entry which is preliminary data.</text>
</comment>
<dbReference type="EMBL" id="QXFT01000152">
    <property type="protein sequence ID" value="KAE9352967.1"/>
    <property type="molecule type" value="Genomic_DNA"/>
</dbReference>
<evidence type="ECO:0000313" key="2">
    <source>
        <dbReference type="Proteomes" id="UP000434957"/>
    </source>
</evidence>
<organism evidence="1 2">
    <name type="scientific">Phytophthora rubi</name>
    <dbReference type="NCBI Taxonomy" id="129364"/>
    <lineage>
        <taxon>Eukaryota</taxon>
        <taxon>Sar</taxon>
        <taxon>Stramenopiles</taxon>
        <taxon>Oomycota</taxon>
        <taxon>Peronosporomycetes</taxon>
        <taxon>Peronosporales</taxon>
        <taxon>Peronosporaceae</taxon>
        <taxon>Phytophthora</taxon>
    </lineage>
</organism>
<dbReference type="Proteomes" id="UP000434957">
    <property type="component" value="Unassembled WGS sequence"/>
</dbReference>